<accession>A0A4U1BIP8</accession>
<dbReference type="InterPro" id="IPR024370">
    <property type="entry name" value="PBP_domain"/>
</dbReference>
<keyword evidence="4" id="KW-1185">Reference proteome</keyword>
<dbReference type="RefSeq" id="WP_136850138.1">
    <property type="nucleotide sequence ID" value="NZ_SWCI01000001.1"/>
</dbReference>
<evidence type="ECO:0000313" key="3">
    <source>
        <dbReference type="EMBL" id="TKB50995.1"/>
    </source>
</evidence>
<evidence type="ECO:0000259" key="2">
    <source>
        <dbReference type="Pfam" id="PF12728"/>
    </source>
</evidence>
<sequence>MTTERENLFMNAKEVAEYLDLNEKKVYAMANEQQLPGTKVTGKWLFPKPMIDRWVMESCHFGMLSDRLIITGSDDPLLQWVINRLGRRIESAGLVNYCSTGSKLGLNQLARGHADVCAMHWGDEAERDLRHTALLKRHPQFKQWVMVHACSRDYGLMMRSDHQHLCHDLTETLALRYRWIARQEGAGARHHFDNWLAKMHRTSTDINVVNTAYSERELAGMIARGEAEFGMGCQGIAGEFGLAFVPLGKESFDLVMPQGVYFRYLLQQLFELMQTPDTLAFAQRLGGYDLSGCGRIIWSPS</sequence>
<organism evidence="3 4">
    <name type="scientific">Ferrimonas sediminicola</name>
    <dbReference type="NCBI Taxonomy" id="2569538"/>
    <lineage>
        <taxon>Bacteria</taxon>
        <taxon>Pseudomonadati</taxon>
        <taxon>Pseudomonadota</taxon>
        <taxon>Gammaproteobacteria</taxon>
        <taxon>Alteromonadales</taxon>
        <taxon>Ferrimonadaceae</taxon>
        <taxon>Ferrimonas</taxon>
    </lineage>
</organism>
<proteinExistence type="predicted"/>
<dbReference type="Pfam" id="PF12727">
    <property type="entry name" value="PBP_like"/>
    <property type="match status" value="1"/>
</dbReference>
<dbReference type="Proteomes" id="UP000305674">
    <property type="component" value="Unassembled WGS sequence"/>
</dbReference>
<dbReference type="PANTHER" id="PTHR38431">
    <property type="entry name" value="BLL2305 PROTEIN"/>
    <property type="match status" value="1"/>
</dbReference>
<evidence type="ECO:0000259" key="1">
    <source>
        <dbReference type="Pfam" id="PF12727"/>
    </source>
</evidence>
<dbReference type="EMBL" id="SWCI01000001">
    <property type="protein sequence ID" value="TKB50995.1"/>
    <property type="molecule type" value="Genomic_DNA"/>
</dbReference>
<dbReference type="Pfam" id="PF12728">
    <property type="entry name" value="HTH_17"/>
    <property type="match status" value="1"/>
</dbReference>
<feature type="domain" description="Helix-turn-helix" evidence="2">
    <location>
        <begin position="10"/>
        <end position="56"/>
    </location>
</feature>
<protein>
    <submittedName>
        <fullName evidence="3">Helix-turn-helix domain-containing protein</fullName>
    </submittedName>
</protein>
<dbReference type="PANTHER" id="PTHR38431:SF1">
    <property type="entry name" value="BLL2305 PROTEIN"/>
    <property type="match status" value="1"/>
</dbReference>
<dbReference type="OrthoDB" id="9805928at2"/>
<comment type="caution">
    <text evidence="3">The sequence shown here is derived from an EMBL/GenBank/DDBJ whole genome shotgun (WGS) entry which is preliminary data.</text>
</comment>
<feature type="domain" description="PBP" evidence="1">
    <location>
        <begin position="95"/>
        <end position="274"/>
    </location>
</feature>
<name>A0A4U1BIP8_9GAMM</name>
<evidence type="ECO:0000313" key="4">
    <source>
        <dbReference type="Proteomes" id="UP000305674"/>
    </source>
</evidence>
<dbReference type="AlphaFoldDB" id="A0A4U1BIP8"/>
<gene>
    <name evidence="3" type="ORF">FCL40_00115</name>
</gene>
<reference evidence="3 4" key="1">
    <citation type="submission" date="2019-04" db="EMBL/GenBank/DDBJ databases">
        <authorList>
            <person name="Hwang J.C."/>
        </authorList>
    </citation>
    <scope>NUCLEOTIDE SEQUENCE [LARGE SCALE GENOMIC DNA]</scope>
    <source>
        <strain evidence="3 4">IMCC35001</strain>
    </source>
</reference>
<dbReference type="InterPro" id="IPR041657">
    <property type="entry name" value="HTH_17"/>
</dbReference>